<sequence>MDADLFAKEWQVDFVKLDGCFSDVKAKAIGYPEFGRHLNKSGRPIVYSCSWPSYLIDLAITPNYTALVETCNLWRNYDDVEDSWASVLNIIEYYAKEQDSIGKYHGPGHWHDADMLIIGNFGLSYEQSRSQMAIWCVMGVPLFMSTDLTKMRPELKKILLNEMAIKINQDPLGKFGRRITNRKGVQIWRRPIFPSSHNYYSFAVAILNARVDGTPILISRTIEQLGLYNPNGYKIEDVFQGTCATVKPRQTVTSKIPPSGVVFWKFTVIADESSDEHPCSQYVNKRPINSLGPYYVYAVGLIYVLGIGSLITMFFRGKIGKRVFRVVKV</sequence>
<keyword evidence="8" id="KW-0812">Transmembrane</keyword>
<evidence type="ECO:0000256" key="8">
    <source>
        <dbReference type="SAM" id="Phobius"/>
    </source>
</evidence>
<evidence type="ECO:0000259" key="9">
    <source>
        <dbReference type="Pfam" id="PF17801"/>
    </source>
</evidence>
<accession>A0A8S9X2S2</accession>
<dbReference type="Pfam" id="PF16499">
    <property type="entry name" value="Melibiase_2"/>
    <property type="match status" value="1"/>
</dbReference>
<comment type="subunit">
    <text evidence="7">Homodimer.</text>
</comment>
<dbReference type="GO" id="GO:0009311">
    <property type="term" value="P:oligosaccharide metabolic process"/>
    <property type="evidence" value="ECO:0007669"/>
    <property type="project" value="TreeGrafter"/>
</dbReference>
<gene>
    <name evidence="10" type="ORF">GE061_003166</name>
</gene>
<dbReference type="InterPro" id="IPR013785">
    <property type="entry name" value="Aldolase_TIM"/>
</dbReference>
<evidence type="ECO:0000313" key="10">
    <source>
        <dbReference type="EMBL" id="KAF6202764.1"/>
    </source>
</evidence>
<reference evidence="10" key="1">
    <citation type="journal article" date="2021" name="Mol. Ecol. Resour.">
        <title>Apolygus lucorum genome provides insights into omnivorousness and mesophyll feeding.</title>
        <authorList>
            <person name="Liu Y."/>
            <person name="Liu H."/>
            <person name="Wang H."/>
            <person name="Huang T."/>
            <person name="Liu B."/>
            <person name="Yang B."/>
            <person name="Yin L."/>
            <person name="Li B."/>
            <person name="Zhang Y."/>
            <person name="Zhang S."/>
            <person name="Jiang F."/>
            <person name="Zhang X."/>
            <person name="Ren Y."/>
            <person name="Wang B."/>
            <person name="Wang S."/>
            <person name="Lu Y."/>
            <person name="Wu K."/>
            <person name="Fan W."/>
            <person name="Wang G."/>
        </authorList>
    </citation>
    <scope>NUCLEOTIDE SEQUENCE</scope>
    <source>
        <strain evidence="10">12Hb</strain>
    </source>
</reference>
<dbReference type="PANTHER" id="PTHR11452">
    <property type="entry name" value="ALPHA-GALACTOSIDASE/ALPHA-N-ACETYLGALACTOSAMINIDASE"/>
    <property type="match status" value="1"/>
</dbReference>
<dbReference type="SUPFAM" id="SSF51445">
    <property type="entry name" value="(Trans)glycosidases"/>
    <property type="match status" value="1"/>
</dbReference>
<dbReference type="InterPro" id="IPR013780">
    <property type="entry name" value="Glyco_hydro_b"/>
</dbReference>
<dbReference type="Pfam" id="PF17801">
    <property type="entry name" value="Melibiase_C"/>
    <property type="match status" value="1"/>
</dbReference>
<keyword evidence="7" id="KW-1015">Disulfide bond</keyword>
<keyword evidence="8" id="KW-0472">Membrane</keyword>
<evidence type="ECO:0000256" key="1">
    <source>
        <dbReference type="ARBA" id="ARBA00001255"/>
    </source>
</evidence>
<proteinExistence type="inferred from homology"/>
<dbReference type="PANTHER" id="PTHR11452:SF83">
    <property type="entry name" value="ALPHA-GALACTOSIDASE"/>
    <property type="match status" value="1"/>
</dbReference>
<dbReference type="PRINTS" id="PR00740">
    <property type="entry name" value="GLHYDRLASE27"/>
</dbReference>
<evidence type="ECO:0000256" key="3">
    <source>
        <dbReference type="ARBA" id="ARBA00012755"/>
    </source>
</evidence>
<comment type="catalytic activity">
    <reaction evidence="1">
        <text>Hydrolysis of terminal, non-reducing alpha-D-galactose residues in alpha-D-galactosides, including galactose oligosaccharides, galactomannans and galactolipids.</text>
        <dbReference type="EC" id="3.2.1.22"/>
    </reaction>
</comment>
<evidence type="ECO:0000256" key="7">
    <source>
        <dbReference type="RuleBase" id="RU361168"/>
    </source>
</evidence>
<keyword evidence="4" id="KW-0732">Signal</keyword>
<dbReference type="AlphaFoldDB" id="A0A8S9X2S2"/>
<dbReference type="OrthoDB" id="5795902at2759"/>
<evidence type="ECO:0000256" key="6">
    <source>
        <dbReference type="ARBA" id="ARBA00023295"/>
    </source>
</evidence>
<dbReference type="InterPro" id="IPR041233">
    <property type="entry name" value="Melibiase_C"/>
</dbReference>
<protein>
    <recommendedName>
        <fullName evidence="3 7">Alpha-galactosidase</fullName>
        <ecNumber evidence="7">3.2.1.-</ecNumber>
    </recommendedName>
</protein>
<organism evidence="10 11">
    <name type="scientific">Apolygus lucorum</name>
    <name type="common">Small green plant bug</name>
    <name type="synonym">Lygocoris lucorum</name>
    <dbReference type="NCBI Taxonomy" id="248454"/>
    <lineage>
        <taxon>Eukaryota</taxon>
        <taxon>Metazoa</taxon>
        <taxon>Ecdysozoa</taxon>
        <taxon>Arthropoda</taxon>
        <taxon>Hexapoda</taxon>
        <taxon>Insecta</taxon>
        <taxon>Pterygota</taxon>
        <taxon>Neoptera</taxon>
        <taxon>Paraneoptera</taxon>
        <taxon>Hemiptera</taxon>
        <taxon>Heteroptera</taxon>
        <taxon>Panheteroptera</taxon>
        <taxon>Cimicomorpha</taxon>
        <taxon>Miridae</taxon>
        <taxon>Mirini</taxon>
        <taxon>Apolygus</taxon>
    </lineage>
</organism>
<dbReference type="InterPro" id="IPR017853">
    <property type="entry name" value="GH"/>
</dbReference>
<dbReference type="GO" id="GO:0004557">
    <property type="term" value="F:alpha-galactosidase activity"/>
    <property type="evidence" value="ECO:0007669"/>
    <property type="project" value="UniProtKB-EC"/>
</dbReference>
<keyword evidence="11" id="KW-1185">Reference proteome</keyword>
<dbReference type="EC" id="3.2.1.-" evidence="7"/>
<comment type="caution">
    <text evidence="10">The sequence shown here is derived from an EMBL/GenBank/DDBJ whole genome shotgun (WGS) entry which is preliminary data.</text>
</comment>
<dbReference type="Gene3D" id="2.60.40.1180">
    <property type="entry name" value="Golgi alpha-mannosidase II"/>
    <property type="match status" value="1"/>
</dbReference>
<keyword evidence="6 7" id="KW-0326">Glycosidase</keyword>
<evidence type="ECO:0000313" key="11">
    <source>
        <dbReference type="Proteomes" id="UP000466442"/>
    </source>
</evidence>
<feature type="transmembrane region" description="Helical" evidence="8">
    <location>
        <begin position="294"/>
        <end position="315"/>
    </location>
</feature>
<feature type="domain" description="Alpha galactosidase C-terminal" evidence="9">
    <location>
        <begin position="185"/>
        <end position="266"/>
    </location>
</feature>
<dbReference type="GO" id="GO:0005737">
    <property type="term" value="C:cytoplasm"/>
    <property type="evidence" value="ECO:0007669"/>
    <property type="project" value="TreeGrafter"/>
</dbReference>
<name>A0A8S9X2S2_APOLU</name>
<evidence type="ECO:0000256" key="2">
    <source>
        <dbReference type="ARBA" id="ARBA00009743"/>
    </source>
</evidence>
<evidence type="ECO:0000256" key="5">
    <source>
        <dbReference type="ARBA" id="ARBA00022801"/>
    </source>
</evidence>
<keyword evidence="8" id="KW-1133">Transmembrane helix</keyword>
<dbReference type="Gene3D" id="3.20.20.70">
    <property type="entry name" value="Aldolase class I"/>
    <property type="match status" value="1"/>
</dbReference>
<dbReference type="Proteomes" id="UP000466442">
    <property type="component" value="Unassembled WGS sequence"/>
</dbReference>
<dbReference type="EMBL" id="WIXP02000011">
    <property type="protein sequence ID" value="KAF6202764.1"/>
    <property type="molecule type" value="Genomic_DNA"/>
</dbReference>
<keyword evidence="5 7" id="KW-0378">Hydrolase</keyword>
<comment type="similarity">
    <text evidence="2 7">Belongs to the glycosyl hydrolase 27 family.</text>
</comment>
<evidence type="ECO:0000256" key="4">
    <source>
        <dbReference type="ARBA" id="ARBA00022729"/>
    </source>
</evidence>
<dbReference type="GO" id="GO:0016139">
    <property type="term" value="P:glycoside catabolic process"/>
    <property type="evidence" value="ECO:0007669"/>
    <property type="project" value="TreeGrafter"/>
</dbReference>
<dbReference type="SUPFAM" id="SSF51011">
    <property type="entry name" value="Glycosyl hydrolase domain"/>
    <property type="match status" value="1"/>
</dbReference>
<dbReference type="CDD" id="cd14792">
    <property type="entry name" value="GH27"/>
    <property type="match status" value="1"/>
</dbReference>
<dbReference type="InterPro" id="IPR002241">
    <property type="entry name" value="Glyco_hydro_27"/>
</dbReference>